<evidence type="ECO:0000313" key="1">
    <source>
        <dbReference type="EMBL" id="GBM72828.1"/>
    </source>
</evidence>
<evidence type="ECO:0000313" key="3">
    <source>
        <dbReference type="Proteomes" id="UP000499080"/>
    </source>
</evidence>
<name>A0A4Y2I6F9_ARAVE</name>
<proteinExistence type="predicted"/>
<gene>
    <name evidence="1" type="ORF">AVEN_25799_1</name>
    <name evidence="2" type="ORF">AVEN_91809_1</name>
</gene>
<sequence>MYDATVSHVFSISLIAPEDCCFVVTSHSSDKLSSITSCCEPQCNSISYSVVSSWLCSSTSSSISFLSNSSLLTLAKDTISLTPIPQCHIRQHSPTKASSKQK</sequence>
<reference evidence="2 3" key="1">
    <citation type="journal article" date="2019" name="Sci. Rep.">
        <title>Orb-weaving spider Araneus ventricosus genome elucidates the spidroin gene catalogue.</title>
        <authorList>
            <person name="Kono N."/>
            <person name="Nakamura H."/>
            <person name="Ohtoshi R."/>
            <person name="Moran D.A.P."/>
            <person name="Shinohara A."/>
            <person name="Yoshida Y."/>
            <person name="Fujiwara M."/>
            <person name="Mori M."/>
            <person name="Tomita M."/>
            <person name="Arakawa K."/>
        </authorList>
    </citation>
    <scope>NUCLEOTIDE SEQUENCE [LARGE SCALE GENOMIC DNA]</scope>
</reference>
<dbReference type="EMBL" id="BGPR01184478">
    <property type="protein sequence ID" value="GBM72828.1"/>
    <property type="molecule type" value="Genomic_DNA"/>
</dbReference>
<keyword evidence="3" id="KW-1185">Reference proteome</keyword>
<protein>
    <submittedName>
        <fullName evidence="2">Uncharacterized protein</fullName>
    </submittedName>
</protein>
<dbReference type="EMBL" id="BGPR01184487">
    <property type="protein sequence ID" value="GBM72849.1"/>
    <property type="molecule type" value="Genomic_DNA"/>
</dbReference>
<dbReference type="AlphaFoldDB" id="A0A4Y2I6F9"/>
<organism evidence="2 3">
    <name type="scientific">Araneus ventricosus</name>
    <name type="common">Orbweaver spider</name>
    <name type="synonym">Epeira ventricosa</name>
    <dbReference type="NCBI Taxonomy" id="182803"/>
    <lineage>
        <taxon>Eukaryota</taxon>
        <taxon>Metazoa</taxon>
        <taxon>Ecdysozoa</taxon>
        <taxon>Arthropoda</taxon>
        <taxon>Chelicerata</taxon>
        <taxon>Arachnida</taxon>
        <taxon>Araneae</taxon>
        <taxon>Araneomorphae</taxon>
        <taxon>Entelegynae</taxon>
        <taxon>Araneoidea</taxon>
        <taxon>Araneidae</taxon>
        <taxon>Araneus</taxon>
    </lineage>
</organism>
<comment type="caution">
    <text evidence="2">The sequence shown here is derived from an EMBL/GenBank/DDBJ whole genome shotgun (WGS) entry which is preliminary data.</text>
</comment>
<dbReference type="Proteomes" id="UP000499080">
    <property type="component" value="Unassembled WGS sequence"/>
</dbReference>
<evidence type="ECO:0000313" key="2">
    <source>
        <dbReference type="EMBL" id="GBM72849.1"/>
    </source>
</evidence>
<accession>A0A4Y2I6F9</accession>